<dbReference type="EMBL" id="CACRUA010000025">
    <property type="protein sequence ID" value="VYU37359.1"/>
    <property type="molecule type" value="Genomic_DNA"/>
</dbReference>
<gene>
    <name evidence="2" type="primary">epsJ_3</name>
    <name evidence="2" type="ORF">CSLFYP84_02007</name>
</gene>
<keyword evidence="2" id="KW-0328">Glycosyltransferase</keyword>
<dbReference type="Gene3D" id="3.90.550.10">
    <property type="entry name" value="Spore Coat Polysaccharide Biosynthesis Protein SpsA, Chain A"/>
    <property type="match status" value="1"/>
</dbReference>
<evidence type="ECO:0000259" key="1">
    <source>
        <dbReference type="Pfam" id="PF00535"/>
    </source>
</evidence>
<name>A0A6N3ECS3_CLOSY</name>
<dbReference type="GO" id="GO:0016758">
    <property type="term" value="F:hexosyltransferase activity"/>
    <property type="evidence" value="ECO:0007669"/>
    <property type="project" value="UniProtKB-ARBA"/>
</dbReference>
<feature type="domain" description="Glycosyltransferase 2-like" evidence="1">
    <location>
        <begin position="11"/>
        <end position="144"/>
    </location>
</feature>
<sequence length="343" mass="39845">MNIMSQTPFFSVIIPAYNAEHYLKECIDSVLKQTFKNFELIVINDGSTDSTELICQNYKVLSTQFQYYSQENQGQLIARMEGLKIAIGKYVLWLDSDDYWDSKLLETMYKYILCYQSDLIIFRYNIVNENGNFKEINPCAHSILYHYGSNKEFIQEIIKGFSGVIFCKCMKRVIAEAVDVKKIKDIKYGEDILHSLYVAKKCNKIISVPEALYYNRLNTFSVCQTPTLKQIYDSTSASDAICEFLKKENFAVDLLGMQVTHWWMNVLGLTTKNLNKNHMQLSNVLIKIRDSKSTVILNDLLWHTKLPLLKKIAFLIFKNKKMGLFIMLLAIYHNKSSKKIIKI</sequence>
<dbReference type="Pfam" id="PF00535">
    <property type="entry name" value="Glycos_transf_2"/>
    <property type="match status" value="1"/>
</dbReference>
<dbReference type="PANTHER" id="PTHR22916:SF3">
    <property type="entry name" value="UDP-GLCNAC:BETAGAL BETA-1,3-N-ACETYLGLUCOSAMINYLTRANSFERASE-LIKE PROTEIN 1"/>
    <property type="match status" value="1"/>
</dbReference>
<protein>
    <submittedName>
        <fullName evidence="2">Putative glycosyltransferase EpsJ</fullName>
        <ecNumber evidence="2">2.4.-.-</ecNumber>
    </submittedName>
</protein>
<dbReference type="CDD" id="cd00761">
    <property type="entry name" value="Glyco_tranf_GTA_type"/>
    <property type="match status" value="1"/>
</dbReference>
<proteinExistence type="predicted"/>
<organism evidence="2">
    <name type="scientific">Clostridium symbiosum</name>
    <name type="common">Bacteroides symbiosus</name>
    <dbReference type="NCBI Taxonomy" id="1512"/>
    <lineage>
        <taxon>Bacteria</taxon>
        <taxon>Bacillati</taxon>
        <taxon>Bacillota</taxon>
        <taxon>Clostridia</taxon>
        <taxon>Lachnospirales</taxon>
        <taxon>Lachnospiraceae</taxon>
        <taxon>Otoolea</taxon>
    </lineage>
</organism>
<accession>A0A6N3ECS3</accession>
<dbReference type="RefSeq" id="WP_156684595.1">
    <property type="nucleotide sequence ID" value="NZ_CACRUA010000025.1"/>
</dbReference>
<dbReference type="SUPFAM" id="SSF53448">
    <property type="entry name" value="Nucleotide-diphospho-sugar transferases"/>
    <property type="match status" value="1"/>
</dbReference>
<evidence type="ECO:0000313" key="2">
    <source>
        <dbReference type="EMBL" id="VYU37359.1"/>
    </source>
</evidence>
<dbReference type="InterPro" id="IPR001173">
    <property type="entry name" value="Glyco_trans_2-like"/>
</dbReference>
<dbReference type="PANTHER" id="PTHR22916">
    <property type="entry name" value="GLYCOSYLTRANSFERASE"/>
    <property type="match status" value="1"/>
</dbReference>
<dbReference type="InterPro" id="IPR029044">
    <property type="entry name" value="Nucleotide-diphossugar_trans"/>
</dbReference>
<dbReference type="EC" id="2.4.-.-" evidence="2"/>
<dbReference type="AlphaFoldDB" id="A0A6N3ECS3"/>
<keyword evidence="2" id="KW-0808">Transferase</keyword>
<reference evidence="2" key="1">
    <citation type="submission" date="2019-11" db="EMBL/GenBank/DDBJ databases">
        <authorList>
            <person name="Feng L."/>
        </authorList>
    </citation>
    <scope>NUCLEOTIDE SEQUENCE</scope>
    <source>
        <strain evidence="2">CsymbiosumLFYP84</strain>
    </source>
</reference>